<dbReference type="PANTHER" id="PTHR42985">
    <property type="entry name" value="SODIUM-COUPLED MONOCARBOXYLATE TRANSPORTER"/>
    <property type="match status" value="1"/>
</dbReference>
<dbReference type="AlphaFoldDB" id="A0AA88YPL0"/>
<evidence type="ECO:0000256" key="10">
    <source>
        <dbReference type="ARBA" id="ARBA00023201"/>
    </source>
</evidence>
<feature type="transmembrane region" description="Helical" evidence="13">
    <location>
        <begin position="437"/>
        <end position="456"/>
    </location>
</feature>
<dbReference type="Proteomes" id="UP001186944">
    <property type="component" value="Unassembled WGS sequence"/>
</dbReference>
<dbReference type="PROSITE" id="PS50283">
    <property type="entry name" value="NA_SOLUT_SYMP_3"/>
    <property type="match status" value="1"/>
</dbReference>
<comment type="caution">
    <text evidence="14">The sequence shown here is derived from an EMBL/GenBank/DDBJ whole genome shotgun (WGS) entry which is preliminary data.</text>
</comment>
<evidence type="ECO:0000256" key="11">
    <source>
        <dbReference type="RuleBase" id="RU362091"/>
    </source>
</evidence>
<keyword evidence="10" id="KW-0739">Sodium transport</keyword>
<keyword evidence="3" id="KW-0813">Transport</keyword>
<comment type="similarity">
    <text evidence="2 11">Belongs to the sodium:solute symporter (SSF) (TC 2.A.21) family.</text>
</comment>
<dbReference type="GO" id="GO:0006814">
    <property type="term" value="P:sodium ion transport"/>
    <property type="evidence" value="ECO:0007669"/>
    <property type="project" value="UniProtKB-KW"/>
</dbReference>
<feature type="region of interest" description="Disordered" evidence="12">
    <location>
        <begin position="602"/>
        <end position="635"/>
    </location>
</feature>
<feature type="transmembrane region" description="Helical" evidence="13">
    <location>
        <begin position="524"/>
        <end position="545"/>
    </location>
</feature>
<evidence type="ECO:0000256" key="4">
    <source>
        <dbReference type="ARBA" id="ARBA00022475"/>
    </source>
</evidence>
<dbReference type="EMBL" id="VSWD01000005">
    <property type="protein sequence ID" value="KAK3103059.1"/>
    <property type="molecule type" value="Genomic_DNA"/>
</dbReference>
<evidence type="ECO:0008006" key="16">
    <source>
        <dbReference type="Google" id="ProtNLM"/>
    </source>
</evidence>
<feature type="transmembrane region" description="Helical" evidence="13">
    <location>
        <begin position="188"/>
        <end position="209"/>
    </location>
</feature>
<protein>
    <recommendedName>
        <fullName evidence="16">Sodium-coupled monocarboxylate transporter 1</fullName>
    </recommendedName>
</protein>
<feature type="transmembrane region" description="Helical" evidence="13">
    <location>
        <begin position="277"/>
        <end position="302"/>
    </location>
</feature>
<evidence type="ECO:0000256" key="7">
    <source>
        <dbReference type="ARBA" id="ARBA00023053"/>
    </source>
</evidence>
<feature type="compositionally biased region" description="Polar residues" evidence="12">
    <location>
        <begin position="606"/>
        <end position="621"/>
    </location>
</feature>
<evidence type="ECO:0000313" key="14">
    <source>
        <dbReference type="EMBL" id="KAK3103059.1"/>
    </source>
</evidence>
<keyword evidence="4" id="KW-1003">Cell membrane</keyword>
<evidence type="ECO:0000256" key="1">
    <source>
        <dbReference type="ARBA" id="ARBA00004651"/>
    </source>
</evidence>
<dbReference type="GO" id="GO:0005886">
    <property type="term" value="C:plasma membrane"/>
    <property type="evidence" value="ECO:0007669"/>
    <property type="project" value="UniProtKB-SubCell"/>
</dbReference>
<evidence type="ECO:0000256" key="12">
    <source>
        <dbReference type="SAM" id="MobiDB-lite"/>
    </source>
</evidence>
<gene>
    <name evidence="14" type="ORF">FSP39_016152</name>
</gene>
<dbReference type="NCBIfam" id="TIGR00813">
    <property type="entry name" value="sss"/>
    <property type="match status" value="1"/>
</dbReference>
<organism evidence="14 15">
    <name type="scientific">Pinctada imbricata</name>
    <name type="common">Atlantic pearl-oyster</name>
    <name type="synonym">Pinctada martensii</name>
    <dbReference type="NCBI Taxonomy" id="66713"/>
    <lineage>
        <taxon>Eukaryota</taxon>
        <taxon>Metazoa</taxon>
        <taxon>Spiralia</taxon>
        <taxon>Lophotrochozoa</taxon>
        <taxon>Mollusca</taxon>
        <taxon>Bivalvia</taxon>
        <taxon>Autobranchia</taxon>
        <taxon>Pteriomorphia</taxon>
        <taxon>Pterioida</taxon>
        <taxon>Pterioidea</taxon>
        <taxon>Pteriidae</taxon>
        <taxon>Pinctada</taxon>
    </lineage>
</organism>
<feature type="transmembrane region" description="Helical" evidence="13">
    <location>
        <begin position="127"/>
        <end position="149"/>
    </location>
</feature>
<proteinExistence type="inferred from homology"/>
<sequence>IIMEYGFQVADYVVCGLVIMTSIGIGLYHACSGGRQSTTLEYHLGNRNLQVIPVMLSLMVTSQSSILLIGVPAEVYIYGIMPLFGAVGFSLAYLLSSRIIIPLIHPMKITSVNEYFECRYKTRHVRFFMTFLGAFFWVLYLGIITYGLATAIESVIGVPVWISIIAVSGSSMIYVSLGGIKAVVWTDVFQYCIMMTAVLAVLIKGSIFAGGGTNVANVNIEARRLQSFEFRVDPTIRYTVWNAVIGGTFKLIAFPMTQSAVQRIGCMPTIKDAYRMYYLIAPFIFATFVLSGAQGFVAYAFFDKLRCDPIESRMIKNANQIIPHMVVRLFYHLPGLSGVFIAGLFCATMSTISSGYSALSAMTLEDFVKIRFKSITEFQATVVSKITVVIFSVITTAMAFLMANVKGTLLQLASVLLSIPMAPYTGIFLYSIFCSWATSLGAIIGGVVSLLFYIWLSMGQTFTQPPNLTVRLPPAPTDMCPAPLNGSFLYDPYINNASTTSVPDISIPYQPEGVEKFYAMSFQWFDMLVIAITILIASIASLIIGRPKQDDVDVRYMLSFTDQFLPFLPKKVKNWISFGSTIGERRAKLIDEEKRKREQQEILIEKSNSSSEQIKSINSAETEYESKTKISEDKV</sequence>
<reference evidence="14" key="1">
    <citation type="submission" date="2019-08" db="EMBL/GenBank/DDBJ databases">
        <title>The improved chromosome-level genome for the pearl oyster Pinctada fucata martensii using PacBio sequencing and Hi-C.</title>
        <authorList>
            <person name="Zheng Z."/>
        </authorList>
    </citation>
    <scope>NUCLEOTIDE SEQUENCE</scope>
    <source>
        <strain evidence="14">ZZ-2019</strain>
        <tissue evidence="14">Adductor muscle</tissue>
    </source>
</reference>
<dbReference type="InterPro" id="IPR051163">
    <property type="entry name" value="Sodium:Solute_Symporter_SSF"/>
</dbReference>
<feature type="transmembrane region" description="Helical" evidence="13">
    <location>
        <begin position="155"/>
        <end position="176"/>
    </location>
</feature>
<dbReference type="GO" id="GO:0015293">
    <property type="term" value="F:symporter activity"/>
    <property type="evidence" value="ECO:0007669"/>
    <property type="project" value="TreeGrafter"/>
</dbReference>
<feature type="transmembrane region" description="Helical" evidence="13">
    <location>
        <begin position="238"/>
        <end position="256"/>
    </location>
</feature>
<feature type="transmembrane region" description="Helical" evidence="13">
    <location>
        <begin position="49"/>
        <end position="69"/>
    </location>
</feature>
<feature type="transmembrane region" description="Helical" evidence="13">
    <location>
        <begin position="335"/>
        <end position="359"/>
    </location>
</feature>
<dbReference type="InterPro" id="IPR001734">
    <property type="entry name" value="Na/solute_symporter"/>
</dbReference>
<feature type="non-terminal residue" evidence="14">
    <location>
        <position position="1"/>
    </location>
</feature>
<feature type="transmembrane region" description="Helical" evidence="13">
    <location>
        <begin position="75"/>
        <end position="95"/>
    </location>
</feature>
<evidence type="ECO:0000256" key="6">
    <source>
        <dbReference type="ARBA" id="ARBA00022989"/>
    </source>
</evidence>
<keyword evidence="8" id="KW-0406">Ion transport</keyword>
<feature type="transmembrane region" description="Helical" evidence="13">
    <location>
        <begin position="380"/>
        <end position="403"/>
    </location>
</feature>
<feature type="transmembrane region" description="Helical" evidence="13">
    <location>
        <begin position="6"/>
        <end position="28"/>
    </location>
</feature>
<dbReference type="Pfam" id="PF00474">
    <property type="entry name" value="SSF"/>
    <property type="match status" value="1"/>
</dbReference>
<dbReference type="InterPro" id="IPR038377">
    <property type="entry name" value="Na/Glc_symporter_sf"/>
</dbReference>
<dbReference type="PANTHER" id="PTHR42985:SF40">
    <property type="entry name" value="LD47995P-RELATED"/>
    <property type="match status" value="1"/>
</dbReference>
<accession>A0AA88YPL0</accession>
<evidence type="ECO:0000313" key="15">
    <source>
        <dbReference type="Proteomes" id="UP001186944"/>
    </source>
</evidence>
<evidence type="ECO:0000256" key="2">
    <source>
        <dbReference type="ARBA" id="ARBA00006434"/>
    </source>
</evidence>
<keyword evidence="7" id="KW-0915">Sodium</keyword>
<comment type="subcellular location">
    <subcellularLocation>
        <location evidence="1">Cell membrane</location>
        <topology evidence="1">Multi-pass membrane protein</topology>
    </subcellularLocation>
</comment>
<evidence type="ECO:0000256" key="13">
    <source>
        <dbReference type="SAM" id="Phobius"/>
    </source>
</evidence>
<evidence type="ECO:0000256" key="3">
    <source>
        <dbReference type="ARBA" id="ARBA00022448"/>
    </source>
</evidence>
<evidence type="ECO:0000256" key="8">
    <source>
        <dbReference type="ARBA" id="ARBA00023065"/>
    </source>
</evidence>
<keyword evidence="9 13" id="KW-0472">Membrane</keyword>
<name>A0AA88YPL0_PINIB</name>
<evidence type="ECO:0000256" key="5">
    <source>
        <dbReference type="ARBA" id="ARBA00022692"/>
    </source>
</evidence>
<keyword evidence="15" id="KW-1185">Reference proteome</keyword>
<feature type="transmembrane region" description="Helical" evidence="13">
    <location>
        <begin position="409"/>
        <end position="430"/>
    </location>
</feature>
<dbReference type="Gene3D" id="1.20.1730.10">
    <property type="entry name" value="Sodium/glucose cotransporter"/>
    <property type="match status" value="1"/>
</dbReference>
<keyword evidence="5 13" id="KW-0812">Transmembrane</keyword>
<feature type="compositionally biased region" description="Basic and acidic residues" evidence="12">
    <location>
        <begin position="624"/>
        <end position="635"/>
    </location>
</feature>
<evidence type="ECO:0000256" key="9">
    <source>
        <dbReference type="ARBA" id="ARBA00023136"/>
    </source>
</evidence>
<keyword evidence="6 13" id="KW-1133">Transmembrane helix</keyword>